<dbReference type="Pfam" id="PF04545">
    <property type="entry name" value="Sigma70_r4"/>
    <property type="match status" value="1"/>
</dbReference>
<dbReference type="PANTHER" id="PTHR30376">
    <property type="entry name" value="SIGMA FACTOR RPOH HEAT SHOCK RELATED"/>
    <property type="match status" value="1"/>
</dbReference>
<dbReference type="EMBL" id="LT907975">
    <property type="protein sequence ID" value="SOB59241.1"/>
    <property type="molecule type" value="Genomic_DNA"/>
</dbReference>
<proteinExistence type="inferred from homology"/>
<dbReference type="InterPro" id="IPR007627">
    <property type="entry name" value="RNA_pol_sigma70_r2"/>
</dbReference>
<dbReference type="Gene3D" id="1.10.10.10">
    <property type="entry name" value="Winged helix-like DNA-binding domain superfamily/Winged helix DNA-binding domain"/>
    <property type="match status" value="2"/>
</dbReference>
<dbReference type="InterPro" id="IPR013324">
    <property type="entry name" value="RNA_pol_sigma_r3/r4-like"/>
</dbReference>
<dbReference type="NCBIfam" id="TIGR02937">
    <property type="entry name" value="sigma70-ECF"/>
    <property type="match status" value="1"/>
</dbReference>
<dbReference type="InterPro" id="IPR000943">
    <property type="entry name" value="RNA_pol_sigma70"/>
</dbReference>
<dbReference type="InterPro" id="IPR013325">
    <property type="entry name" value="RNA_pol_sigma_r2"/>
</dbReference>
<feature type="domain" description="RNA polymerase sigma-70" evidence="8">
    <location>
        <begin position="336"/>
        <end position="362"/>
    </location>
</feature>
<comment type="function">
    <text evidence="6">Sigma factors are initiation factors that promote the attachment of RNA polymerase to specific initiation sites and are then released.</text>
</comment>
<dbReference type="AlphaFoldDB" id="A0A2C8F9Y5"/>
<organism evidence="9 10">
    <name type="scientific">Pseudodesulfovibrio profundus</name>
    <dbReference type="NCBI Taxonomy" id="57320"/>
    <lineage>
        <taxon>Bacteria</taxon>
        <taxon>Pseudomonadati</taxon>
        <taxon>Thermodesulfobacteriota</taxon>
        <taxon>Desulfovibrionia</taxon>
        <taxon>Desulfovibrionales</taxon>
        <taxon>Desulfovibrionaceae</taxon>
    </lineage>
</organism>
<dbReference type="InterPro" id="IPR014284">
    <property type="entry name" value="RNA_pol_sigma-70_dom"/>
</dbReference>
<evidence type="ECO:0000256" key="4">
    <source>
        <dbReference type="ARBA" id="ARBA00023125"/>
    </source>
</evidence>
<comment type="similarity">
    <text evidence="1 6">Belongs to the sigma-70 factor family.</text>
</comment>
<dbReference type="KEGG" id="pprf:DPRO_2335"/>
<protein>
    <recommendedName>
        <fullName evidence="6">RNA polymerase sigma factor</fullName>
    </recommendedName>
</protein>
<evidence type="ECO:0000313" key="10">
    <source>
        <dbReference type="Proteomes" id="UP000219215"/>
    </source>
</evidence>
<dbReference type="PRINTS" id="PR00046">
    <property type="entry name" value="SIGMA70FCT"/>
</dbReference>
<dbReference type="Pfam" id="PF00140">
    <property type="entry name" value="Sigma70_r1_2"/>
    <property type="match status" value="1"/>
</dbReference>
<dbReference type="InterPro" id="IPR050813">
    <property type="entry name" value="Sigma-70_Factor"/>
</dbReference>
<dbReference type="Pfam" id="PF04542">
    <property type="entry name" value="Sigma70_r2"/>
    <property type="match status" value="1"/>
</dbReference>
<keyword evidence="4 6" id="KW-0238">DNA-binding</keyword>
<dbReference type="InterPro" id="IPR007630">
    <property type="entry name" value="RNA_pol_sigma70_r4"/>
</dbReference>
<dbReference type="PANTHER" id="PTHR30376:SF3">
    <property type="entry name" value="RNA POLYMERASE SIGMA FACTOR RPOH"/>
    <property type="match status" value="1"/>
</dbReference>
<accession>A0A2C8F9Y5</accession>
<evidence type="ECO:0000256" key="5">
    <source>
        <dbReference type="ARBA" id="ARBA00023163"/>
    </source>
</evidence>
<reference evidence="10" key="1">
    <citation type="submission" date="2017-09" db="EMBL/GenBank/DDBJ databases">
        <authorList>
            <person name="Regsiter A."/>
            <person name="William W."/>
        </authorList>
    </citation>
    <scope>NUCLEOTIDE SEQUENCE [LARGE SCALE GENOMIC DNA]</scope>
    <source>
        <strain evidence="10">500-1</strain>
    </source>
</reference>
<evidence type="ECO:0000256" key="3">
    <source>
        <dbReference type="ARBA" id="ARBA00023082"/>
    </source>
</evidence>
<sequence>MSFSYSYISIEPEAHKARYIDMSSKDNDTQLNSNIMEPELVEEDIDEQAIDEEALKSAHVEGKTVSSQAVPVSPPAKVEPIETLLPAFAKPTSKEVRVRDPLQLYLREIARFPMLDPDEEYALAKRVQDENDQDAAFKLVSSHLRLVVKIAMDFQRKWMQNALDLVQEGNVGLLKAVTKFDPEKGIKFSYYAAFWIKAYILKYIMDNWRMVKVGTTQTQRKLFYNLNKERQRLLALGFDPTTEALSKSLGVSETDVEEMDQRLSKNDMSLNTPLGEDSDATKMDFLPSFGPGVEETIASDQIVDLMLENIKAIRPSLNEKELAILDDRLLSEDPVTLREIGERFEVTRERVRQIEARLLVKIREYMTEKIKGFSKDWVLEHE</sequence>
<dbReference type="InterPro" id="IPR036388">
    <property type="entry name" value="WH-like_DNA-bd_sf"/>
</dbReference>
<keyword evidence="3 6" id="KW-0731">Sigma factor</keyword>
<keyword evidence="2 6" id="KW-0805">Transcription regulation</keyword>
<dbReference type="GO" id="GO:0006352">
    <property type="term" value="P:DNA-templated transcription initiation"/>
    <property type="evidence" value="ECO:0007669"/>
    <property type="project" value="InterPro"/>
</dbReference>
<evidence type="ECO:0000313" key="9">
    <source>
        <dbReference type="EMBL" id="SOB59241.1"/>
    </source>
</evidence>
<evidence type="ECO:0000256" key="2">
    <source>
        <dbReference type="ARBA" id="ARBA00023015"/>
    </source>
</evidence>
<name>A0A2C8F9Y5_9BACT</name>
<dbReference type="NCBIfam" id="NF005143">
    <property type="entry name" value="PRK06596.1"/>
    <property type="match status" value="1"/>
</dbReference>
<keyword evidence="5 6" id="KW-0804">Transcription</keyword>
<dbReference type="GO" id="GO:0016987">
    <property type="term" value="F:sigma factor activity"/>
    <property type="evidence" value="ECO:0007669"/>
    <property type="project" value="UniProtKB-KW"/>
</dbReference>
<evidence type="ECO:0000259" key="8">
    <source>
        <dbReference type="PROSITE" id="PS00716"/>
    </source>
</evidence>
<dbReference type="GO" id="GO:0003677">
    <property type="term" value="F:DNA binding"/>
    <property type="evidence" value="ECO:0007669"/>
    <property type="project" value="UniProtKB-KW"/>
</dbReference>
<dbReference type="Proteomes" id="UP000219215">
    <property type="component" value="Chromosome DPRO"/>
</dbReference>
<evidence type="ECO:0000259" key="7">
    <source>
        <dbReference type="PROSITE" id="PS00715"/>
    </source>
</evidence>
<dbReference type="PROSITE" id="PS00716">
    <property type="entry name" value="SIGMA70_2"/>
    <property type="match status" value="1"/>
</dbReference>
<gene>
    <name evidence="9" type="ORF">DPRO_2335</name>
</gene>
<dbReference type="PROSITE" id="PS00715">
    <property type="entry name" value="SIGMA70_1"/>
    <property type="match status" value="1"/>
</dbReference>
<keyword evidence="10" id="KW-1185">Reference proteome</keyword>
<dbReference type="InterPro" id="IPR009042">
    <property type="entry name" value="RNA_pol_sigma70_r1_2"/>
</dbReference>
<evidence type="ECO:0000256" key="6">
    <source>
        <dbReference type="RuleBase" id="RU362124"/>
    </source>
</evidence>
<evidence type="ECO:0000256" key="1">
    <source>
        <dbReference type="ARBA" id="ARBA00007788"/>
    </source>
</evidence>
<feature type="domain" description="RNA polymerase sigma-70" evidence="7">
    <location>
        <begin position="164"/>
        <end position="177"/>
    </location>
</feature>
<dbReference type="SUPFAM" id="SSF88659">
    <property type="entry name" value="Sigma3 and sigma4 domains of RNA polymerase sigma factors"/>
    <property type="match status" value="1"/>
</dbReference>
<dbReference type="SUPFAM" id="SSF88946">
    <property type="entry name" value="Sigma2 domain of RNA polymerase sigma factors"/>
    <property type="match status" value="1"/>
</dbReference>
<dbReference type="Gene3D" id="1.10.601.10">
    <property type="entry name" value="RNA Polymerase Primary Sigma Factor"/>
    <property type="match status" value="1"/>
</dbReference>